<dbReference type="NCBIfam" id="TIGR00732">
    <property type="entry name" value="dprA"/>
    <property type="match status" value="1"/>
</dbReference>
<dbReference type="Pfam" id="PF02481">
    <property type="entry name" value="DNA_processg_A"/>
    <property type="match status" value="1"/>
</dbReference>
<protein>
    <submittedName>
        <fullName evidence="5">DNA protecting protein DprA</fullName>
    </submittedName>
</protein>
<sequence length="414" mass="43349">MPASLSPEELYAWIRLTLEPGLGPAQARAMLAVISPPQDIFALSAASLAKIVPQELARQLARSPDAAIEATIARTQAWLAEPGHHLLTLADPHYPRALLDTHDPPLLLYVNGRPELLNQPTLGIVGARNATAGGEDNAKAFARYLAGRGWCIASGLASGIDAAAHVGALSAGNQGGSTIAVLGTGIDIVYPASNLDLARRIAAEGALISEFPMGTPSIPHNFPKRNRIVAGMAKGVLVVEAAKRSGSLITARLAAEMGREVFAIPGSIHSPQSRGCHALIRQGAKLVESGQDIDEELGQLQADPGTEPARPEKTGRRNANRSRPRAPGSDDAVFGSQEVGADSESSQAAGANPAASSRNSEYAAVLAALGHDPVHIDLLQARTGLDWATLNSQLLELEFAAAVVRLSDGRFQQR</sequence>
<proteinExistence type="inferred from homology"/>
<dbReference type="InterPro" id="IPR003488">
    <property type="entry name" value="DprA"/>
</dbReference>
<dbReference type="Gene3D" id="3.40.50.450">
    <property type="match status" value="1"/>
</dbReference>
<dbReference type="InterPro" id="IPR041614">
    <property type="entry name" value="DprA_WH"/>
</dbReference>
<gene>
    <name evidence="5" type="ORF">DFR37_107115</name>
</gene>
<evidence type="ECO:0000313" key="6">
    <source>
        <dbReference type="Proteomes" id="UP000253628"/>
    </source>
</evidence>
<dbReference type="SUPFAM" id="SSF102405">
    <property type="entry name" value="MCP/YpsA-like"/>
    <property type="match status" value="1"/>
</dbReference>
<keyword evidence="6" id="KW-1185">Reference proteome</keyword>
<evidence type="ECO:0000313" key="5">
    <source>
        <dbReference type="EMBL" id="RBP38351.1"/>
    </source>
</evidence>
<reference evidence="5 6" key="1">
    <citation type="submission" date="2018-06" db="EMBL/GenBank/DDBJ databases">
        <title>Genomic Encyclopedia of Type Strains, Phase IV (KMG-IV): sequencing the most valuable type-strain genomes for metagenomic binning, comparative biology and taxonomic classification.</title>
        <authorList>
            <person name="Goeker M."/>
        </authorList>
    </citation>
    <scope>NUCLEOTIDE SEQUENCE [LARGE SCALE GENOMIC DNA]</scope>
    <source>
        <strain evidence="5 6">DSM 25520</strain>
    </source>
</reference>
<comment type="caution">
    <text evidence="5">The sequence shown here is derived from an EMBL/GenBank/DDBJ whole genome shotgun (WGS) entry which is preliminary data.</text>
</comment>
<evidence type="ECO:0000256" key="1">
    <source>
        <dbReference type="ARBA" id="ARBA00006525"/>
    </source>
</evidence>
<evidence type="ECO:0000259" key="4">
    <source>
        <dbReference type="Pfam" id="PF17782"/>
    </source>
</evidence>
<dbReference type="EMBL" id="QNRQ01000007">
    <property type="protein sequence ID" value="RBP38351.1"/>
    <property type="molecule type" value="Genomic_DNA"/>
</dbReference>
<dbReference type="Proteomes" id="UP000253628">
    <property type="component" value="Unassembled WGS sequence"/>
</dbReference>
<evidence type="ECO:0000256" key="2">
    <source>
        <dbReference type="SAM" id="MobiDB-lite"/>
    </source>
</evidence>
<feature type="region of interest" description="Disordered" evidence="2">
    <location>
        <begin position="297"/>
        <end position="355"/>
    </location>
</feature>
<dbReference type="Pfam" id="PF17782">
    <property type="entry name" value="WHD_DprA"/>
    <property type="match status" value="1"/>
</dbReference>
<dbReference type="OrthoDB" id="9785707at2"/>
<name>A0A366H838_9BURK</name>
<organism evidence="5 6">
    <name type="scientific">Eoetvoesiella caeni</name>
    <dbReference type="NCBI Taxonomy" id="645616"/>
    <lineage>
        <taxon>Bacteria</taxon>
        <taxon>Pseudomonadati</taxon>
        <taxon>Pseudomonadota</taxon>
        <taxon>Betaproteobacteria</taxon>
        <taxon>Burkholderiales</taxon>
        <taxon>Alcaligenaceae</taxon>
        <taxon>Eoetvoesiella</taxon>
    </lineage>
</organism>
<accession>A0A366H838</accession>
<dbReference type="AlphaFoldDB" id="A0A366H838"/>
<dbReference type="RefSeq" id="WP_113933907.1">
    <property type="nucleotide sequence ID" value="NZ_JACCEU010000008.1"/>
</dbReference>
<comment type="similarity">
    <text evidence="1">Belongs to the DprA/Smf family.</text>
</comment>
<dbReference type="PANTHER" id="PTHR43022">
    <property type="entry name" value="PROTEIN SMF"/>
    <property type="match status" value="1"/>
</dbReference>
<feature type="compositionally biased region" description="Polar residues" evidence="2">
    <location>
        <begin position="343"/>
        <end position="355"/>
    </location>
</feature>
<dbReference type="GO" id="GO:0009294">
    <property type="term" value="P:DNA-mediated transformation"/>
    <property type="evidence" value="ECO:0007669"/>
    <property type="project" value="InterPro"/>
</dbReference>
<dbReference type="InterPro" id="IPR036388">
    <property type="entry name" value="WH-like_DNA-bd_sf"/>
</dbReference>
<dbReference type="Gene3D" id="1.10.10.10">
    <property type="entry name" value="Winged helix-like DNA-binding domain superfamily/Winged helix DNA-binding domain"/>
    <property type="match status" value="1"/>
</dbReference>
<dbReference type="PANTHER" id="PTHR43022:SF1">
    <property type="entry name" value="PROTEIN SMF"/>
    <property type="match status" value="1"/>
</dbReference>
<feature type="domain" description="Smf/DprA SLOG" evidence="3">
    <location>
        <begin position="86"/>
        <end position="297"/>
    </location>
</feature>
<evidence type="ECO:0000259" key="3">
    <source>
        <dbReference type="Pfam" id="PF02481"/>
    </source>
</evidence>
<dbReference type="InterPro" id="IPR057666">
    <property type="entry name" value="DrpA_SLOG"/>
</dbReference>
<feature type="domain" description="DprA winged helix" evidence="4">
    <location>
        <begin position="351"/>
        <end position="409"/>
    </location>
</feature>